<protein>
    <submittedName>
        <fullName evidence="7">Geranylgeranylglycerol-phosphate geranylgeranyltransferase</fullName>
    </submittedName>
</protein>
<evidence type="ECO:0000256" key="3">
    <source>
        <dbReference type="ARBA" id="ARBA00022692"/>
    </source>
</evidence>
<organism evidence="7 8">
    <name type="scientific">Thalassobellus suaedae</name>
    <dbReference type="NCBI Taxonomy" id="3074124"/>
    <lineage>
        <taxon>Bacteria</taxon>
        <taxon>Pseudomonadati</taxon>
        <taxon>Bacteroidota</taxon>
        <taxon>Flavobacteriia</taxon>
        <taxon>Flavobacteriales</taxon>
        <taxon>Flavobacteriaceae</taxon>
        <taxon>Thalassobellus</taxon>
    </lineage>
</organism>
<sequence length="304" mass="34162">MYSILNLIRWKNLLMIASVQLLIKYALLEPFGVSTTLNALGIFLLILATIFIAAAGNIINDIYDVETDLVNKPEKLIVGKTISEKTAYTLFIIFNVIGVGIGFYLSNKVGKNAFFSLFVIISALLYVYASYLKQTLLIGNIIISIIVALSILIVGIFELLPAITLQNQQTQLTFFKIIFDYAVFAFMINLLREIAKDLEDIDGDYKAGMNTLPIAIGRTRATNVLFVLSLIPLLSITFYVINSLYKNEIAVGYFLLFIIGPLLYISIKSFNAKTKKEYHHISSILKIVMVFGMLSLLLYKYILF</sequence>
<feature type="transmembrane region" description="Helical" evidence="6">
    <location>
        <begin position="224"/>
        <end position="245"/>
    </location>
</feature>
<dbReference type="Pfam" id="PF01040">
    <property type="entry name" value="UbiA"/>
    <property type="match status" value="1"/>
</dbReference>
<dbReference type="InterPro" id="IPR050475">
    <property type="entry name" value="Prenyltransferase_related"/>
</dbReference>
<dbReference type="InterPro" id="IPR000537">
    <property type="entry name" value="UbiA_prenyltransferase"/>
</dbReference>
<name>A0ABY9XVF9_9FLAO</name>
<feature type="transmembrane region" description="Helical" evidence="6">
    <location>
        <begin position="112"/>
        <end position="129"/>
    </location>
</feature>
<keyword evidence="4 6" id="KW-1133">Transmembrane helix</keyword>
<feature type="transmembrane region" description="Helical" evidence="6">
    <location>
        <begin position="172"/>
        <end position="191"/>
    </location>
</feature>
<proteinExistence type="predicted"/>
<evidence type="ECO:0000256" key="5">
    <source>
        <dbReference type="ARBA" id="ARBA00023136"/>
    </source>
</evidence>
<keyword evidence="2" id="KW-1003">Cell membrane</keyword>
<comment type="subcellular location">
    <subcellularLocation>
        <location evidence="1">Membrane</location>
        <topology evidence="1">Multi-pass membrane protein</topology>
    </subcellularLocation>
</comment>
<evidence type="ECO:0000256" key="4">
    <source>
        <dbReference type="ARBA" id="ARBA00022989"/>
    </source>
</evidence>
<dbReference type="PANTHER" id="PTHR42723:SF1">
    <property type="entry name" value="CHLOROPHYLL SYNTHASE, CHLOROPLASTIC"/>
    <property type="match status" value="1"/>
</dbReference>
<feature type="transmembrane region" description="Helical" evidence="6">
    <location>
        <begin position="283"/>
        <end position="302"/>
    </location>
</feature>
<dbReference type="NCBIfam" id="NF009512">
    <property type="entry name" value="PRK12872.1-1"/>
    <property type="match status" value="1"/>
</dbReference>
<feature type="transmembrane region" description="Helical" evidence="6">
    <location>
        <begin position="87"/>
        <end position="106"/>
    </location>
</feature>
<evidence type="ECO:0000313" key="8">
    <source>
        <dbReference type="Proteomes" id="UP001302806"/>
    </source>
</evidence>
<dbReference type="Gene3D" id="1.20.120.1780">
    <property type="entry name" value="UbiA prenyltransferase"/>
    <property type="match status" value="1"/>
</dbReference>
<evidence type="ECO:0000313" key="7">
    <source>
        <dbReference type="EMBL" id="WNH09770.1"/>
    </source>
</evidence>
<accession>A0ABY9XVF9</accession>
<gene>
    <name evidence="7" type="ORF">RHP51_03385</name>
</gene>
<feature type="transmembrane region" description="Helical" evidence="6">
    <location>
        <begin position="40"/>
        <end position="59"/>
    </location>
</feature>
<dbReference type="EMBL" id="CP134537">
    <property type="protein sequence ID" value="WNH09770.1"/>
    <property type="molecule type" value="Genomic_DNA"/>
</dbReference>
<reference evidence="7 8" key="1">
    <citation type="submission" date="2023-09" db="EMBL/GenBank/DDBJ databases">
        <title>Thalassobella suaedae gen. nov., sp. nov., a marine bacterium of the family Flavobacteriaceae isolated from a halophyte Suaeda japonica.</title>
        <authorList>
            <person name="Lee S.Y."/>
            <person name="Hwang C.Y."/>
        </authorList>
    </citation>
    <scope>NUCLEOTIDE SEQUENCE [LARGE SCALE GENOMIC DNA]</scope>
    <source>
        <strain evidence="7 8">HL-DH14</strain>
    </source>
</reference>
<keyword evidence="3 6" id="KW-0812">Transmembrane</keyword>
<evidence type="ECO:0000256" key="6">
    <source>
        <dbReference type="SAM" id="Phobius"/>
    </source>
</evidence>
<feature type="transmembrane region" description="Helical" evidence="6">
    <location>
        <begin position="136"/>
        <end position="160"/>
    </location>
</feature>
<dbReference type="Proteomes" id="UP001302806">
    <property type="component" value="Chromosome"/>
</dbReference>
<evidence type="ECO:0000256" key="2">
    <source>
        <dbReference type="ARBA" id="ARBA00022475"/>
    </source>
</evidence>
<evidence type="ECO:0000256" key="1">
    <source>
        <dbReference type="ARBA" id="ARBA00004141"/>
    </source>
</evidence>
<dbReference type="InterPro" id="IPR044878">
    <property type="entry name" value="UbiA_sf"/>
</dbReference>
<dbReference type="PANTHER" id="PTHR42723">
    <property type="entry name" value="CHLOROPHYLL SYNTHASE"/>
    <property type="match status" value="1"/>
</dbReference>
<keyword evidence="5 6" id="KW-0472">Membrane</keyword>
<dbReference type="Gene3D" id="1.10.357.140">
    <property type="entry name" value="UbiA prenyltransferase"/>
    <property type="match status" value="1"/>
</dbReference>
<dbReference type="CDD" id="cd13961">
    <property type="entry name" value="PT_UbiA_DGGGPS"/>
    <property type="match status" value="1"/>
</dbReference>
<feature type="transmembrane region" description="Helical" evidence="6">
    <location>
        <begin position="251"/>
        <end position="271"/>
    </location>
</feature>
<dbReference type="RefSeq" id="WP_415866160.1">
    <property type="nucleotide sequence ID" value="NZ_CP134537.1"/>
</dbReference>